<reference evidence="1 2" key="1">
    <citation type="submission" date="2018-06" db="EMBL/GenBank/DDBJ databases">
        <authorList>
            <consortium name="Pathogen Informatics"/>
            <person name="Doyle S."/>
        </authorList>
    </citation>
    <scope>NUCLEOTIDE SEQUENCE [LARGE SCALE GENOMIC DNA]</scope>
    <source>
        <strain evidence="1 2">NCTC10343</strain>
    </source>
</reference>
<dbReference type="Pfam" id="PF26128">
    <property type="entry name" value="Gad2"/>
    <property type="match status" value="1"/>
</dbReference>
<name>A0A378XZE6_PAEPO</name>
<dbReference type="Proteomes" id="UP000254400">
    <property type="component" value="Unassembled WGS sequence"/>
</dbReference>
<accession>A0A378XZE6</accession>
<sequence>MNIRSIKRKLQEAHRSFIASIKNEEIAKLVNEKSFITGGAIVSLLLEEDPNDYDYYFMDQESCIQVAEYYVNKFNRSTNDTYGATVKKIKDRVSVFVPSRGVAKAKYKEGFNPVFLSTNAITLSDNVQLITRFYGDPEEVHENYDFVHCTCYYIPHKNELVLPQKALESIITKDLKYVGSKYPVASIVRSRKYIERGWSINAGQYLKMILQCGDLNLNDPTVLEEQLTGVDLSLFKTVIEAIKDKKKQDSDFTVSLEWVSEVIDKVFDEEELDQYIHSTDEEVFE</sequence>
<dbReference type="GeneID" id="93346439"/>
<organism evidence="1 2">
    <name type="scientific">Paenibacillus polymyxa</name>
    <name type="common">Bacillus polymyxa</name>
    <dbReference type="NCBI Taxonomy" id="1406"/>
    <lineage>
        <taxon>Bacteria</taxon>
        <taxon>Bacillati</taxon>
        <taxon>Bacillota</taxon>
        <taxon>Bacilli</taxon>
        <taxon>Bacillales</taxon>
        <taxon>Paenibacillaceae</taxon>
        <taxon>Paenibacillus</taxon>
    </lineage>
</organism>
<evidence type="ECO:0000313" key="1">
    <source>
        <dbReference type="EMBL" id="SUA70204.1"/>
    </source>
</evidence>
<dbReference type="RefSeq" id="WP_019687598.1">
    <property type="nucleotide sequence ID" value="NZ_CP036496.1"/>
</dbReference>
<dbReference type="EMBL" id="UGSC01000001">
    <property type="protein sequence ID" value="SUA70204.1"/>
    <property type="molecule type" value="Genomic_DNA"/>
</dbReference>
<gene>
    <name evidence="1" type="ORF">NCTC10343_03074</name>
</gene>
<protein>
    <submittedName>
        <fullName evidence="1">Uncharacterized protein</fullName>
    </submittedName>
</protein>
<evidence type="ECO:0000313" key="2">
    <source>
        <dbReference type="Proteomes" id="UP000254400"/>
    </source>
</evidence>
<dbReference type="AlphaFoldDB" id="A0A378XZE6"/>
<proteinExistence type="predicted"/>